<reference evidence="3 4" key="1">
    <citation type="journal article" date="2014" name="Int. J. Syst. Evol. Microbiol.">
        <title>Complete genome sequence of Corynebacterium casei LMG S-19264T (=DSM 44701T), isolated from a smear-ripened cheese.</title>
        <authorList>
            <consortium name="US DOE Joint Genome Institute (JGI-PGF)"/>
            <person name="Walter F."/>
            <person name="Albersmeier A."/>
            <person name="Kalinowski J."/>
            <person name="Ruckert C."/>
        </authorList>
    </citation>
    <scope>NUCLEOTIDE SEQUENCE [LARGE SCALE GENOMIC DNA]</scope>
    <source>
        <strain evidence="3 4">KCTC 19473</strain>
    </source>
</reference>
<keyword evidence="2" id="KW-1133">Transmembrane helix</keyword>
<gene>
    <name evidence="3" type="ORF">GCM10007147_27050</name>
</gene>
<dbReference type="EMBL" id="BMXL01000013">
    <property type="protein sequence ID" value="GHD27737.1"/>
    <property type="molecule type" value="Genomic_DNA"/>
</dbReference>
<evidence type="ECO:0000313" key="3">
    <source>
        <dbReference type="EMBL" id="GHD27737.1"/>
    </source>
</evidence>
<comment type="caution">
    <text evidence="3">The sequence shown here is derived from an EMBL/GenBank/DDBJ whole genome shotgun (WGS) entry which is preliminary data.</text>
</comment>
<keyword evidence="2" id="KW-0812">Transmembrane</keyword>
<name>A0A918XE93_9ACTN</name>
<accession>A0A918XE93</accession>
<evidence type="ECO:0000313" key="4">
    <source>
        <dbReference type="Proteomes" id="UP000654947"/>
    </source>
</evidence>
<evidence type="ECO:0000256" key="1">
    <source>
        <dbReference type="SAM" id="MobiDB-lite"/>
    </source>
</evidence>
<keyword evidence="2" id="KW-0472">Membrane</keyword>
<dbReference type="Proteomes" id="UP000654947">
    <property type="component" value="Unassembled WGS sequence"/>
</dbReference>
<keyword evidence="4" id="KW-1185">Reference proteome</keyword>
<dbReference type="AlphaFoldDB" id="A0A918XE93"/>
<protein>
    <recommendedName>
        <fullName evidence="5">Secreted protein</fullName>
    </recommendedName>
</protein>
<proteinExistence type="predicted"/>
<organism evidence="3 4">
    <name type="scientific">Nocardiopsis kunsanensis</name>
    <dbReference type="NCBI Taxonomy" id="141693"/>
    <lineage>
        <taxon>Bacteria</taxon>
        <taxon>Bacillati</taxon>
        <taxon>Actinomycetota</taxon>
        <taxon>Actinomycetes</taxon>
        <taxon>Streptosporangiales</taxon>
        <taxon>Nocardiopsidaceae</taxon>
        <taxon>Nocardiopsis</taxon>
    </lineage>
</organism>
<evidence type="ECO:0000256" key="2">
    <source>
        <dbReference type="SAM" id="Phobius"/>
    </source>
</evidence>
<sequence length="301" mass="31652">MCGTREIVGPADGPGPAGPLNVPGGESSADFRTPAPRPAPSAVQAPQGPGRAFGRPLPGQPLGHRRCSVDTGIVVAAVVVLIGVGTAYLLWAFVLPARRTARLRERFGEEYDHAVQEHGDTAAAEHDLAARLRERSSTDLRELTDGQRERHTRAWAEIQQGFVDDPAGAVRSARRLSGTIAADLGYPDRGESDGAFERRTKDLSVDHPGAVAGLHRAHAAVRPADVERARTEELRGLLVAYRALVSALLEGGPAREGNTPVCAAAERPAIEHTAGAEWPAGTAEQPTDEEGPASGAGPAER</sequence>
<evidence type="ECO:0008006" key="5">
    <source>
        <dbReference type="Google" id="ProtNLM"/>
    </source>
</evidence>
<feature type="region of interest" description="Disordered" evidence="1">
    <location>
        <begin position="264"/>
        <end position="301"/>
    </location>
</feature>
<feature type="transmembrane region" description="Helical" evidence="2">
    <location>
        <begin position="73"/>
        <end position="94"/>
    </location>
</feature>
<feature type="region of interest" description="Disordered" evidence="1">
    <location>
        <begin position="1"/>
        <end position="59"/>
    </location>
</feature>